<sequence length="91" mass="10250">DLKQTTTVQEYAARFRNLLGQIEGMHEADKVMYFTEGLKGATKAEVNYRAPETLDDAVKLAASYDTAMYGAAKNVNKRYQVKDFRQTSYGS</sequence>
<reference evidence="1" key="1">
    <citation type="submission" date="2021-06" db="EMBL/GenBank/DDBJ databases">
        <authorList>
            <person name="Kallberg Y."/>
            <person name="Tangrot J."/>
            <person name="Rosling A."/>
        </authorList>
    </citation>
    <scope>NUCLEOTIDE SEQUENCE</scope>
    <source>
        <strain evidence="1">IL203A</strain>
    </source>
</reference>
<evidence type="ECO:0000313" key="2">
    <source>
        <dbReference type="Proteomes" id="UP000789702"/>
    </source>
</evidence>
<feature type="non-terminal residue" evidence="1">
    <location>
        <position position="1"/>
    </location>
</feature>
<gene>
    <name evidence="1" type="ORF">DHETER_LOCUS6582</name>
</gene>
<organism evidence="1 2">
    <name type="scientific">Dentiscutata heterogama</name>
    <dbReference type="NCBI Taxonomy" id="1316150"/>
    <lineage>
        <taxon>Eukaryota</taxon>
        <taxon>Fungi</taxon>
        <taxon>Fungi incertae sedis</taxon>
        <taxon>Mucoromycota</taxon>
        <taxon>Glomeromycotina</taxon>
        <taxon>Glomeromycetes</taxon>
        <taxon>Diversisporales</taxon>
        <taxon>Gigasporaceae</taxon>
        <taxon>Dentiscutata</taxon>
    </lineage>
</organism>
<comment type="caution">
    <text evidence="1">The sequence shown here is derived from an EMBL/GenBank/DDBJ whole genome shotgun (WGS) entry which is preliminary data.</text>
</comment>
<dbReference type="Proteomes" id="UP000789702">
    <property type="component" value="Unassembled WGS sequence"/>
</dbReference>
<name>A0ACA9MKH5_9GLOM</name>
<proteinExistence type="predicted"/>
<keyword evidence="2" id="KW-1185">Reference proteome</keyword>
<accession>A0ACA9MKH5</accession>
<dbReference type="EMBL" id="CAJVPU010008415">
    <property type="protein sequence ID" value="CAG8583776.1"/>
    <property type="molecule type" value="Genomic_DNA"/>
</dbReference>
<protein>
    <submittedName>
        <fullName evidence="1">6954_t:CDS:1</fullName>
    </submittedName>
</protein>
<evidence type="ECO:0000313" key="1">
    <source>
        <dbReference type="EMBL" id="CAG8583776.1"/>
    </source>
</evidence>